<evidence type="ECO:0000256" key="3">
    <source>
        <dbReference type="ARBA" id="ARBA00022729"/>
    </source>
</evidence>
<evidence type="ECO:0000256" key="1">
    <source>
        <dbReference type="ARBA" id="ARBA00009175"/>
    </source>
</evidence>
<dbReference type="EMBL" id="JBBNOP010000012">
    <property type="protein sequence ID" value="MEQ3363800.1"/>
    <property type="molecule type" value="Genomic_DNA"/>
</dbReference>
<comment type="caution">
    <text evidence="6">The sequence shown here is derived from an EMBL/GenBank/DDBJ whole genome shotgun (WGS) entry which is preliminary data.</text>
</comment>
<keyword evidence="7" id="KW-1185">Reference proteome</keyword>
<keyword evidence="3 5" id="KW-0732">Signal</keyword>
<keyword evidence="2" id="KW-0479">Metal-binding</keyword>
<dbReference type="PANTHER" id="PTHR30632:SF0">
    <property type="entry name" value="SULFATE-BINDING PROTEIN"/>
    <property type="match status" value="1"/>
</dbReference>
<comment type="similarity">
    <text evidence="1">Belongs to the bacterial solute-binding protein ModA family.</text>
</comment>
<gene>
    <name evidence="6" type="ORF">AAA083_12515</name>
</gene>
<dbReference type="InterPro" id="IPR050682">
    <property type="entry name" value="ModA/WtpA"/>
</dbReference>
<dbReference type="Proteomes" id="UP001487305">
    <property type="component" value="Unassembled WGS sequence"/>
</dbReference>
<proteinExistence type="inferred from homology"/>
<dbReference type="RefSeq" id="WP_102375216.1">
    <property type="nucleotide sequence ID" value="NZ_JBBNOP010000012.1"/>
</dbReference>
<accession>A0ABV1JG39</accession>
<dbReference type="PANTHER" id="PTHR30632">
    <property type="entry name" value="MOLYBDATE-BINDING PERIPLASMIC PROTEIN"/>
    <property type="match status" value="1"/>
</dbReference>
<evidence type="ECO:0000256" key="5">
    <source>
        <dbReference type="SAM" id="SignalP"/>
    </source>
</evidence>
<feature type="signal peptide" evidence="5">
    <location>
        <begin position="1"/>
        <end position="24"/>
    </location>
</feature>
<protein>
    <submittedName>
        <fullName evidence="6">Extracellular solute-binding protein</fullName>
    </submittedName>
</protein>
<evidence type="ECO:0000313" key="7">
    <source>
        <dbReference type="Proteomes" id="UP001487305"/>
    </source>
</evidence>
<evidence type="ECO:0000256" key="2">
    <source>
        <dbReference type="ARBA" id="ARBA00022723"/>
    </source>
</evidence>
<name>A0ABV1JG39_9ACTN</name>
<evidence type="ECO:0000313" key="6">
    <source>
        <dbReference type="EMBL" id="MEQ3363800.1"/>
    </source>
</evidence>
<dbReference type="PIRSF" id="PIRSF004846">
    <property type="entry name" value="ModA"/>
    <property type="match status" value="1"/>
</dbReference>
<evidence type="ECO:0000256" key="4">
    <source>
        <dbReference type="SAM" id="MobiDB-lite"/>
    </source>
</evidence>
<organism evidence="6 7">
    <name type="scientific">Raoultibacter massiliensis</name>
    <dbReference type="NCBI Taxonomy" id="1852371"/>
    <lineage>
        <taxon>Bacteria</taxon>
        <taxon>Bacillati</taxon>
        <taxon>Actinomycetota</taxon>
        <taxon>Coriobacteriia</taxon>
        <taxon>Eggerthellales</taxon>
        <taxon>Eggerthellaceae</taxon>
        <taxon>Raoultibacter</taxon>
    </lineage>
</organism>
<dbReference type="Pfam" id="PF13531">
    <property type="entry name" value="SBP_bac_11"/>
    <property type="match status" value="1"/>
</dbReference>
<feature type="region of interest" description="Disordered" evidence="4">
    <location>
        <begin position="29"/>
        <end position="51"/>
    </location>
</feature>
<dbReference type="Gene3D" id="3.40.190.10">
    <property type="entry name" value="Periplasmic binding protein-like II"/>
    <property type="match status" value="2"/>
</dbReference>
<dbReference type="SUPFAM" id="SSF53850">
    <property type="entry name" value="Periplasmic binding protein-like II"/>
    <property type="match status" value="1"/>
</dbReference>
<dbReference type="InterPro" id="IPR005950">
    <property type="entry name" value="ModA"/>
</dbReference>
<dbReference type="PROSITE" id="PS51257">
    <property type="entry name" value="PROKAR_LIPOPROTEIN"/>
    <property type="match status" value="1"/>
</dbReference>
<feature type="compositionally biased region" description="Low complexity" evidence="4">
    <location>
        <begin position="39"/>
        <end position="49"/>
    </location>
</feature>
<sequence>MKKHMRIVLAAVFSFALVGAFALAGCSSQPAEEPKQEENTQTQEPQETNDPVELQIFAANSLSKAMEEVQDLYKQDHDWVTFADTQYEASGTLNEMLGAGSYADILITASKGTMDTAVDEGYVDANTRFDMFTNELVIVTGEGSDIEKSSLEDIATGEYKISVGDDNVPAGNYAKQALSTTDPACWIDPDGKTGSDSAGKGGTFAGTPLEGMVTEGSSVGNVCSYANSGDVDLAMVYSSDVYRFGGVKIVGTVPADTHKNIIYPAAICADSANSEAAQEFLDWAFTNEDAIKIWQEWGFELAA</sequence>
<feature type="chain" id="PRO_5046396172" evidence="5">
    <location>
        <begin position="25"/>
        <end position="303"/>
    </location>
</feature>
<reference evidence="6 7" key="1">
    <citation type="submission" date="2024-04" db="EMBL/GenBank/DDBJ databases">
        <title>Human intestinal bacterial collection.</title>
        <authorList>
            <person name="Pauvert C."/>
            <person name="Hitch T.C.A."/>
            <person name="Clavel T."/>
        </authorList>
    </citation>
    <scope>NUCLEOTIDE SEQUENCE [LARGE SCALE GENOMIC DNA]</scope>
    <source>
        <strain evidence="6 7">CLA-KB-H42</strain>
    </source>
</reference>